<evidence type="ECO:0000313" key="3">
    <source>
        <dbReference type="Proteomes" id="UP000647339"/>
    </source>
</evidence>
<protein>
    <recommendedName>
        <fullName evidence="1">Histone deacetylase domain-containing protein</fullName>
    </recommendedName>
</protein>
<dbReference type="EMBL" id="BMIU01000005">
    <property type="protein sequence ID" value="GGF26918.1"/>
    <property type="molecule type" value="Genomic_DNA"/>
</dbReference>
<keyword evidence="3" id="KW-1185">Reference proteome</keyword>
<evidence type="ECO:0000259" key="1">
    <source>
        <dbReference type="Pfam" id="PF00850"/>
    </source>
</evidence>
<accession>A0ABQ1UV30</accession>
<dbReference type="InterPro" id="IPR023696">
    <property type="entry name" value="Ureohydrolase_dom_sf"/>
</dbReference>
<dbReference type="SUPFAM" id="SSF52768">
    <property type="entry name" value="Arginase/deacetylase"/>
    <property type="match status" value="1"/>
</dbReference>
<dbReference type="InterPro" id="IPR023801">
    <property type="entry name" value="His_deacetylse_dom"/>
</dbReference>
<organism evidence="2 3">
    <name type="scientific">Echinicola rosea</name>
    <dbReference type="NCBI Taxonomy" id="1807691"/>
    <lineage>
        <taxon>Bacteria</taxon>
        <taxon>Pseudomonadati</taxon>
        <taxon>Bacteroidota</taxon>
        <taxon>Cytophagia</taxon>
        <taxon>Cytophagales</taxon>
        <taxon>Cyclobacteriaceae</taxon>
        <taxon>Echinicola</taxon>
    </lineage>
</organism>
<comment type="caution">
    <text evidence="2">The sequence shown here is derived from an EMBL/GenBank/DDBJ whole genome shotgun (WGS) entry which is preliminary data.</text>
</comment>
<dbReference type="Gene3D" id="3.40.800.20">
    <property type="entry name" value="Histone deacetylase domain"/>
    <property type="match status" value="1"/>
</dbReference>
<dbReference type="InterPro" id="IPR037138">
    <property type="entry name" value="His_deacetylse_dom_sf"/>
</dbReference>
<feature type="domain" description="Histone deacetylase" evidence="1">
    <location>
        <begin position="3"/>
        <end position="104"/>
    </location>
</feature>
<dbReference type="Pfam" id="PF00850">
    <property type="entry name" value="Hist_deacetyl"/>
    <property type="match status" value="1"/>
</dbReference>
<name>A0ABQ1UV30_9BACT</name>
<reference evidence="3" key="1">
    <citation type="journal article" date="2019" name="Int. J. Syst. Evol. Microbiol.">
        <title>The Global Catalogue of Microorganisms (GCM) 10K type strain sequencing project: providing services to taxonomists for standard genome sequencing and annotation.</title>
        <authorList>
            <consortium name="The Broad Institute Genomics Platform"/>
            <consortium name="The Broad Institute Genome Sequencing Center for Infectious Disease"/>
            <person name="Wu L."/>
            <person name="Ma J."/>
        </authorList>
    </citation>
    <scope>NUCLEOTIDE SEQUENCE [LARGE SCALE GENOMIC DNA]</scope>
    <source>
        <strain evidence="3">CGMCC 1.15407</strain>
    </source>
</reference>
<proteinExistence type="predicted"/>
<sequence>MEKYELLPQQLLYEGTITQGNLFEPRALDRKWIIGPHKEGYLQKLTELTLSKSEIRKTGFPMSAALVEREVHIMDGSVQACLFALENGIAMNVAGGTHHAFSDKGGRLLPAQ</sequence>
<dbReference type="Proteomes" id="UP000647339">
    <property type="component" value="Unassembled WGS sequence"/>
</dbReference>
<evidence type="ECO:0000313" key="2">
    <source>
        <dbReference type="EMBL" id="GGF26918.1"/>
    </source>
</evidence>
<gene>
    <name evidence="2" type="ORF">GCM10011339_13840</name>
</gene>